<keyword evidence="5 8" id="KW-0378">Hydrolase</keyword>
<sequence>MYLLDTNVVSELRRARPHGGVIAWLESVADHDLYLSAVTIGEIQAGIEITRARDAERAAAIEAWLEQVAATYNVLAMDAPAFRQWARLVHRKPDRLIEDAMIAATAIVHGLTVVTRDMRDFEALRAPTLNPFEWKA</sequence>
<dbReference type="InterPro" id="IPR002716">
    <property type="entry name" value="PIN_dom"/>
</dbReference>
<accession>A0A549T7Y3</accession>
<dbReference type="Proteomes" id="UP000316781">
    <property type="component" value="Unassembled WGS sequence"/>
</dbReference>
<gene>
    <name evidence="8" type="primary">vapC</name>
    <name evidence="10" type="ORF">FM996_01545</name>
</gene>
<evidence type="ECO:0000256" key="8">
    <source>
        <dbReference type="HAMAP-Rule" id="MF_00265"/>
    </source>
</evidence>
<comment type="function">
    <text evidence="8">Toxic component of a toxin-antitoxin (TA) system. An RNase.</text>
</comment>
<evidence type="ECO:0000256" key="2">
    <source>
        <dbReference type="ARBA" id="ARBA00022649"/>
    </source>
</evidence>
<dbReference type="GO" id="GO:0016787">
    <property type="term" value="F:hydrolase activity"/>
    <property type="evidence" value="ECO:0007669"/>
    <property type="project" value="UniProtKB-KW"/>
</dbReference>
<keyword evidence="6 8" id="KW-0460">Magnesium</keyword>
<evidence type="ECO:0000313" key="11">
    <source>
        <dbReference type="Proteomes" id="UP000316781"/>
    </source>
</evidence>
<evidence type="ECO:0000256" key="7">
    <source>
        <dbReference type="ARBA" id="ARBA00038093"/>
    </source>
</evidence>
<keyword evidence="8" id="KW-0800">Toxin</keyword>
<reference evidence="10 11" key="1">
    <citation type="submission" date="2019-07" db="EMBL/GenBank/DDBJ databases">
        <title>Ln-dependent methylotrophs.</title>
        <authorList>
            <person name="Tani A."/>
        </authorList>
    </citation>
    <scope>NUCLEOTIDE SEQUENCE [LARGE SCALE GENOMIC DNA]</scope>
    <source>
        <strain evidence="10 11">SM89A</strain>
    </source>
</reference>
<dbReference type="HAMAP" id="MF_00265">
    <property type="entry name" value="VapC_Nob1"/>
    <property type="match status" value="1"/>
</dbReference>
<dbReference type="Gene3D" id="3.40.50.1010">
    <property type="entry name" value="5'-nuclease"/>
    <property type="match status" value="1"/>
</dbReference>
<dbReference type="GO" id="GO:0000287">
    <property type="term" value="F:magnesium ion binding"/>
    <property type="evidence" value="ECO:0007669"/>
    <property type="project" value="UniProtKB-UniRule"/>
</dbReference>
<dbReference type="EC" id="3.1.-.-" evidence="8"/>
<dbReference type="Pfam" id="PF01850">
    <property type="entry name" value="PIN"/>
    <property type="match status" value="1"/>
</dbReference>
<proteinExistence type="inferred from homology"/>
<feature type="domain" description="PIN" evidence="9">
    <location>
        <begin position="2"/>
        <end position="123"/>
    </location>
</feature>
<dbReference type="GO" id="GO:0090729">
    <property type="term" value="F:toxin activity"/>
    <property type="evidence" value="ECO:0007669"/>
    <property type="project" value="UniProtKB-KW"/>
</dbReference>
<keyword evidence="2 8" id="KW-1277">Toxin-antitoxin system</keyword>
<evidence type="ECO:0000256" key="5">
    <source>
        <dbReference type="ARBA" id="ARBA00022801"/>
    </source>
</evidence>
<dbReference type="PANTHER" id="PTHR33653">
    <property type="entry name" value="RIBONUCLEASE VAPC2"/>
    <property type="match status" value="1"/>
</dbReference>
<organism evidence="10 11">
    <name type="scientific">Methylosinus sporium</name>
    <dbReference type="NCBI Taxonomy" id="428"/>
    <lineage>
        <taxon>Bacteria</taxon>
        <taxon>Pseudomonadati</taxon>
        <taxon>Pseudomonadota</taxon>
        <taxon>Alphaproteobacteria</taxon>
        <taxon>Hyphomicrobiales</taxon>
        <taxon>Methylocystaceae</taxon>
        <taxon>Methylosinus</taxon>
    </lineage>
</organism>
<dbReference type="InterPro" id="IPR050556">
    <property type="entry name" value="Type_II_TA_system_RNase"/>
</dbReference>
<dbReference type="RefSeq" id="WP_142861525.1">
    <property type="nucleotide sequence ID" value="NZ_VJMF01000006.1"/>
</dbReference>
<evidence type="ECO:0000256" key="3">
    <source>
        <dbReference type="ARBA" id="ARBA00022722"/>
    </source>
</evidence>
<evidence type="ECO:0000259" key="9">
    <source>
        <dbReference type="Pfam" id="PF01850"/>
    </source>
</evidence>
<dbReference type="CDD" id="cd18746">
    <property type="entry name" value="PIN_VapC4-5_FitB-like"/>
    <property type="match status" value="1"/>
</dbReference>
<dbReference type="AlphaFoldDB" id="A0A549T7Y3"/>
<dbReference type="GO" id="GO:0004540">
    <property type="term" value="F:RNA nuclease activity"/>
    <property type="evidence" value="ECO:0007669"/>
    <property type="project" value="InterPro"/>
</dbReference>
<dbReference type="PANTHER" id="PTHR33653:SF1">
    <property type="entry name" value="RIBONUCLEASE VAPC2"/>
    <property type="match status" value="1"/>
</dbReference>
<dbReference type="EMBL" id="VJMF01000006">
    <property type="protein sequence ID" value="TRL37978.1"/>
    <property type="molecule type" value="Genomic_DNA"/>
</dbReference>
<comment type="caution">
    <text evidence="10">The sequence shown here is derived from an EMBL/GenBank/DDBJ whole genome shotgun (WGS) entry which is preliminary data.</text>
</comment>
<feature type="binding site" evidence="8">
    <location>
        <position position="5"/>
    </location>
    <ligand>
        <name>Mg(2+)</name>
        <dbReference type="ChEBI" id="CHEBI:18420"/>
    </ligand>
</feature>
<evidence type="ECO:0000256" key="6">
    <source>
        <dbReference type="ARBA" id="ARBA00022842"/>
    </source>
</evidence>
<dbReference type="InterPro" id="IPR022907">
    <property type="entry name" value="VapC_family"/>
</dbReference>
<evidence type="ECO:0000256" key="4">
    <source>
        <dbReference type="ARBA" id="ARBA00022723"/>
    </source>
</evidence>
<comment type="similarity">
    <text evidence="7 8">Belongs to the PINc/VapC protein family.</text>
</comment>
<feature type="binding site" evidence="8">
    <location>
        <position position="99"/>
    </location>
    <ligand>
        <name>Mg(2+)</name>
        <dbReference type="ChEBI" id="CHEBI:18420"/>
    </ligand>
</feature>
<dbReference type="SUPFAM" id="SSF88723">
    <property type="entry name" value="PIN domain-like"/>
    <property type="match status" value="1"/>
</dbReference>
<keyword evidence="4 8" id="KW-0479">Metal-binding</keyword>
<name>A0A549T7Y3_METSR</name>
<evidence type="ECO:0000313" key="10">
    <source>
        <dbReference type="EMBL" id="TRL37978.1"/>
    </source>
</evidence>
<comment type="cofactor">
    <cofactor evidence="1 8">
        <name>Mg(2+)</name>
        <dbReference type="ChEBI" id="CHEBI:18420"/>
    </cofactor>
</comment>
<keyword evidence="3 8" id="KW-0540">Nuclease</keyword>
<dbReference type="InterPro" id="IPR029060">
    <property type="entry name" value="PIN-like_dom_sf"/>
</dbReference>
<protein>
    <recommendedName>
        <fullName evidence="8">Ribonuclease VapC</fullName>
        <shortName evidence="8">RNase VapC</shortName>
        <ecNumber evidence="8">3.1.-.-</ecNumber>
    </recommendedName>
    <alternativeName>
        <fullName evidence="8">Toxin VapC</fullName>
    </alternativeName>
</protein>
<evidence type="ECO:0000256" key="1">
    <source>
        <dbReference type="ARBA" id="ARBA00001946"/>
    </source>
</evidence>